<dbReference type="Proteomes" id="UP001184614">
    <property type="component" value="Unassembled WGS sequence"/>
</dbReference>
<protein>
    <submittedName>
        <fullName evidence="2">Uncharacterized protein</fullName>
    </submittedName>
</protein>
<evidence type="ECO:0000313" key="3">
    <source>
        <dbReference type="Proteomes" id="UP001184614"/>
    </source>
</evidence>
<keyword evidence="3" id="KW-1185">Reference proteome</keyword>
<comment type="caution">
    <text evidence="2">The sequence shown here is derived from an EMBL/GenBank/DDBJ whole genome shotgun (WGS) entry which is preliminary data.</text>
</comment>
<gene>
    <name evidence="2" type="ORF">J2782_000982</name>
</gene>
<name>A0ABU1M619_9HYPH</name>
<dbReference type="EMBL" id="JAVDQT010000001">
    <property type="protein sequence ID" value="MDR6431277.1"/>
    <property type="molecule type" value="Genomic_DNA"/>
</dbReference>
<accession>A0ABU1M619</accession>
<reference evidence="2 3" key="1">
    <citation type="submission" date="2023-07" db="EMBL/GenBank/DDBJ databases">
        <title>Sorghum-associated microbial communities from plants grown in Nebraska, USA.</title>
        <authorList>
            <person name="Schachtman D."/>
        </authorList>
    </citation>
    <scope>NUCLEOTIDE SEQUENCE [LARGE SCALE GENOMIC DNA]</scope>
    <source>
        <strain evidence="2 3">DS1730</strain>
    </source>
</reference>
<evidence type="ECO:0000256" key="1">
    <source>
        <dbReference type="SAM" id="MobiDB-lite"/>
    </source>
</evidence>
<proteinExistence type="predicted"/>
<evidence type="ECO:0000313" key="2">
    <source>
        <dbReference type="EMBL" id="MDR6431277.1"/>
    </source>
</evidence>
<feature type="region of interest" description="Disordered" evidence="1">
    <location>
        <begin position="1"/>
        <end position="21"/>
    </location>
</feature>
<sequence length="97" mass="11172">MKNSRPYSKASKDQQRALEPVRAYDPYQPRAFLTREEFGAKYRYKQTAEIEGWFDGRPVAERPAQSDALDVGVYLNAAKYVGQQTAKPKRVRKSRST</sequence>
<dbReference type="RefSeq" id="WP_310010475.1">
    <property type="nucleotide sequence ID" value="NZ_JAVDQT010000001.1"/>
</dbReference>
<organism evidence="2 3">
    <name type="scientific">Brucella pseudogrignonensis</name>
    <dbReference type="NCBI Taxonomy" id="419475"/>
    <lineage>
        <taxon>Bacteria</taxon>
        <taxon>Pseudomonadati</taxon>
        <taxon>Pseudomonadota</taxon>
        <taxon>Alphaproteobacteria</taxon>
        <taxon>Hyphomicrobiales</taxon>
        <taxon>Brucellaceae</taxon>
        <taxon>Brucella/Ochrobactrum group</taxon>
        <taxon>Brucella</taxon>
    </lineage>
</organism>